<name>D6WCX2_TRICA</name>
<dbReference type="EMBL" id="KQ971311">
    <property type="protein sequence ID" value="EEZ98828.1"/>
    <property type="molecule type" value="Genomic_DNA"/>
</dbReference>
<organism evidence="10 11">
    <name type="scientific">Tribolium castaneum</name>
    <name type="common">Red flour beetle</name>
    <dbReference type="NCBI Taxonomy" id="7070"/>
    <lineage>
        <taxon>Eukaryota</taxon>
        <taxon>Metazoa</taxon>
        <taxon>Ecdysozoa</taxon>
        <taxon>Arthropoda</taxon>
        <taxon>Hexapoda</taxon>
        <taxon>Insecta</taxon>
        <taxon>Pterygota</taxon>
        <taxon>Neoptera</taxon>
        <taxon>Endopterygota</taxon>
        <taxon>Coleoptera</taxon>
        <taxon>Polyphaga</taxon>
        <taxon>Cucujiformia</taxon>
        <taxon>Tenebrionidae</taxon>
        <taxon>Tenebrionidae incertae sedis</taxon>
        <taxon>Tribolium</taxon>
    </lineage>
</organism>
<accession>D6WCX2</accession>
<sequence length="397" mass="46281">MHFITLVFLVLTAASAGRAFNVHYLHQGEKFSAGVQRMPPEFHIFCYAGKPKYLIHIWQSVMLQLDHKSGDYTQYDGPSPDAVMEEFNANRYSWNLNLFTNKQKQMHLDPFNESCIGIDSRESYTVTLNVIRIDYWKVLLLLGGISLFLTANRLSRNTLFYYICGISLGICTSFLILIYLISRLFPRKPIMYGVAAFGWTVGIYLLQLLWDNVRVILLNYKSYVVWYTLITGFISFIICYRWGPIENERSRNLIRWALQGAGLIAIFFSTQFQEAAMGQIVALLLFHNVPSTWLLKPKTYWKKRFPPKIKPLTNDEYYEQGVRETTKALEDLRKYCSSPECKQWQVAMKLKDVKRFASFMEGNSHLSDEEILEYETSIHTTDLTDDESEYTEDEQCF</sequence>
<comment type="similarity">
    <text evidence="2">Belongs to the NEMP family.</text>
</comment>
<dbReference type="PANTHER" id="PTHR13598:SF1">
    <property type="entry name" value="AT07567P-RELATED"/>
    <property type="match status" value="1"/>
</dbReference>
<keyword evidence="11" id="KW-1185">Reference proteome</keyword>
<evidence type="ECO:0000256" key="5">
    <source>
        <dbReference type="ARBA" id="ARBA00022989"/>
    </source>
</evidence>
<dbReference type="OrthoDB" id="509138at2759"/>
<dbReference type="eggNOG" id="KOG3817">
    <property type="taxonomic scope" value="Eukaryota"/>
</dbReference>
<comment type="subcellular location">
    <subcellularLocation>
        <location evidence="1">Nucleus inner membrane</location>
        <topology evidence="1">Multi-pass membrane protein</topology>
        <orientation evidence="1">Nucleoplasmic side</orientation>
    </subcellularLocation>
</comment>
<evidence type="ECO:0000256" key="8">
    <source>
        <dbReference type="SAM" id="Phobius"/>
    </source>
</evidence>
<dbReference type="InterPro" id="IPR019358">
    <property type="entry name" value="NEMP_fam"/>
</dbReference>
<dbReference type="GO" id="GO:0005637">
    <property type="term" value="C:nuclear inner membrane"/>
    <property type="evidence" value="ECO:0007669"/>
    <property type="project" value="UniProtKB-SubCell"/>
</dbReference>
<dbReference type="AlphaFoldDB" id="D6WCX2"/>
<dbReference type="HOGENOM" id="CLU_025225_2_0_1"/>
<dbReference type="KEGG" id="tca:656572"/>
<dbReference type="Pfam" id="PF10225">
    <property type="entry name" value="NEMP"/>
    <property type="match status" value="1"/>
</dbReference>
<keyword evidence="3 8" id="KW-0812">Transmembrane</keyword>
<reference evidence="10 11" key="1">
    <citation type="journal article" date="2008" name="Nature">
        <title>The genome of the model beetle and pest Tribolium castaneum.</title>
        <authorList>
            <consortium name="Tribolium Genome Sequencing Consortium"/>
            <person name="Richards S."/>
            <person name="Gibbs R.A."/>
            <person name="Weinstock G.M."/>
            <person name="Brown S.J."/>
            <person name="Denell R."/>
            <person name="Beeman R.W."/>
            <person name="Gibbs R."/>
            <person name="Beeman R.W."/>
            <person name="Brown S.J."/>
            <person name="Bucher G."/>
            <person name="Friedrich M."/>
            <person name="Grimmelikhuijzen C.J."/>
            <person name="Klingler M."/>
            <person name="Lorenzen M."/>
            <person name="Richards S."/>
            <person name="Roth S."/>
            <person name="Schroder R."/>
            <person name="Tautz D."/>
            <person name="Zdobnov E.M."/>
            <person name="Muzny D."/>
            <person name="Gibbs R.A."/>
            <person name="Weinstock G.M."/>
            <person name="Attaway T."/>
            <person name="Bell S."/>
            <person name="Buhay C.J."/>
            <person name="Chandrabose M.N."/>
            <person name="Chavez D."/>
            <person name="Clerk-Blankenburg K.P."/>
            <person name="Cree A."/>
            <person name="Dao M."/>
            <person name="Davis C."/>
            <person name="Chacko J."/>
            <person name="Dinh H."/>
            <person name="Dugan-Rocha S."/>
            <person name="Fowler G."/>
            <person name="Garner T.T."/>
            <person name="Garnes J."/>
            <person name="Gnirke A."/>
            <person name="Hawes A."/>
            <person name="Hernandez J."/>
            <person name="Hines S."/>
            <person name="Holder M."/>
            <person name="Hume J."/>
            <person name="Jhangiani S.N."/>
            <person name="Joshi V."/>
            <person name="Khan Z.M."/>
            <person name="Jackson L."/>
            <person name="Kovar C."/>
            <person name="Kowis A."/>
            <person name="Lee S."/>
            <person name="Lewis L.R."/>
            <person name="Margolis J."/>
            <person name="Morgan M."/>
            <person name="Nazareth L.V."/>
            <person name="Nguyen N."/>
            <person name="Okwuonu G."/>
            <person name="Parker D."/>
            <person name="Richards S."/>
            <person name="Ruiz S.J."/>
            <person name="Santibanez J."/>
            <person name="Savard J."/>
            <person name="Scherer S.E."/>
            <person name="Schneider B."/>
            <person name="Sodergren E."/>
            <person name="Tautz D."/>
            <person name="Vattahil S."/>
            <person name="Villasana D."/>
            <person name="White C.S."/>
            <person name="Wright R."/>
            <person name="Park Y."/>
            <person name="Beeman R.W."/>
            <person name="Lord J."/>
            <person name="Oppert B."/>
            <person name="Lorenzen M."/>
            <person name="Brown S."/>
            <person name="Wang L."/>
            <person name="Savard J."/>
            <person name="Tautz D."/>
            <person name="Richards S."/>
            <person name="Weinstock G."/>
            <person name="Gibbs R.A."/>
            <person name="Liu Y."/>
            <person name="Worley K."/>
            <person name="Weinstock G."/>
            <person name="Elsik C.G."/>
            <person name="Reese J.T."/>
            <person name="Elhaik E."/>
            <person name="Landan G."/>
            <person name="Graur D."/>
            <person name="Arensburger P."/>
            <person name="Atkinson P."/>
            <person name="Beeman R.W."/>
            <person name="Beidler J."/>
            <person name="Brown S.J."/>
            <person name="Demuth J.P."/>
            <person name="Drury D.W."/>
            <person name="Du Y.Z."/>
            <person name="Fujiwara H."/>
            <person name="Lorenzen M."/>
            <person name="Maselli V."/>
            <person name="Osanai M."/>
            <person name="Park Y."/>
            <person name="Robertson H.M."/>
            <person name="Tu Z."/>
            <person name="Wang J.J."/>
            <person name="Wang S."/>
            <person name="Richards S."/>
            <person name="Song H."/>
            <person name="Zhang L."/>
            <person name="Sodergren E."/>
            <person name="Werner D."/>
            <person name="Stanke M."/>
            <person name="Morgenstern B."/>
            <person name="Solovyev V."/>
            <person name="Kosarev P."/>
            <person name="Brown G."/>
            <person name="Chen H.C."/>
            <person name="Ermolaeva O."/>
            <person name="Hlavina W."/>
            <person name="Kapustin Y."/>
            <person name="Kiryutin B."/>
            <person name="Kitts P."/>
            <person name="Maglott D."/>
            <person name="Pruitt K."/>
            <person name="Sapojnikov V."/>
            <person name="Souvorov A."/>
            <person name="Mackey A.J."/>
            <person name="Waterhouse R.M."/>
            <person name="Wyder S."/>
            <person name="Zdobnov E.M."/>
            <person name="Zdobnov E.M."/>
            <person name="Wyder S."/>
            <person name="Kriventseva E.V."/>
            <person name="Kadowaki T."/>
            <person name="Bork P."/>
            <person name="Aranda M."/>
            <person name="Bao R."/>
            <person name="Beermann A."/>
            <person name="Berns N."/>
            <person name="Bolognesi R."/>
            <person name="Bonneton F."/>
            <person name="Bopp D."/>
            <person name="Brown S.J."/>
            <person name="Bucher G."/>
            <person name="Butts T."/>
            <person name="Chaumot A."/>
            <person name="Denell R.E."/>
            <person name="Ferrier D.E."/>
            <person name="Friedrich M."/>
            <person name="Gordon C.M."/>
            <person name="Jindra M."/>
            <person name="Klingler M."/>
            <person name="Lan Q."/>
            <person name="Lattorff H.M."/>
            <person name="Laudet V."/>
            <person name="von Levetsow C."/>
            <person name="Liu Z."/>
            <person name="Lutz R."/>
            <person name="Lynch J.A."/>
            <person name="da Fonseca R.N."/>
            <person name="Posnien N."/>
            <person name="Reuter R."/>
            <person name="Roth S."/>
            <person name="Savard J."/>
            <person name="Schinko J.B."/>
            <person name="Schmitt C."/>
            <person name="Schoppmeier M."/>
            <person name="Schroder R."/>
            <person name="Shippy T.D."/>
            <person name="Simonnet F."/>
            <person name="Marques-Souza H."/>
            <person name="Tautz D."/>
            <person name="Tomoyasu Y."/>
            <person name="Trauner J."/>
            <person name="Van der Zee M."/>
            <person name="Vervoort M."/>
            <person name="Wittkopp N."/>
            <person name="Wimmer E.A."/>
            <person name="Yang X."/>
            <person name="Jones A.K."/>
            <person name="Sattelle D.B."/>
            <person name="Ebert P.R."/>
            <person name="Nelson D."/>
            <person name="Scott J.G."/>
            <person name="Beeman R.W."/>
            <person name="Muthukrishnan S."/>
            <person name="Kramer K.J."/>
            <person name="Arakane Y."/>
            <person name="Beeman R.W."/>
            <person name="Zhu Q."/>
            <person name="Hogenkamp D."/>
            <person name="Dixit R."/>
            <person name="Oppert B."/>
            <person name="Jiang H."/>
            <person name="Zou Z."/>
            <person name="Marshall J."/>
            <person name="Elpidina E."/>
            <person name="Vinokurov K."/>
            <person name="Oppert C."/>
            <person name="Zou Z."/>
            <person name="Evans J."/>
            <person name="Lu Z."/>
            <person name="Zhao P."/>
            <person name="Sumathipala N."/>
            <person name="Altincicek B."/>
            <person name="Vilcinskas A."/>
            <person name="Williams M."/>
            <person name="Hultmark D."/>
            <person name="Hetru C."/>
            <person name="Jiang H."/>
            <person name="Grimmelikhuijzen C.J."/>
            <person name="Hauser F."/>
            <person name="Cazzamali G."/>
            <person name="Williamson M."/>
            <person name="Park Y."/>
            <person name="Li B."/>
            <person name="Tanaka Y."/>
            <person name="Predel R."/>
            <person name="Neupert S."/>
            <person name="Schachtner J."/>
            <person name="Verleyen P."/>
            <person name="Raible F."/>
            <person name="Bork P."/>
            <person name="Friedrich M."/>
            <person name="Walden K.K."/>
            <person name="Robertson H.M."/>
            <person name="Angeli S."/>
            <person name="Foret S."/>
            <person name="Bucher G."/>
            <person name="Schuetz S."/>
            <person name="Maleszka R."/>
            <person name="Wimmer E.A."/>
            <person name="Beeman R.W."/>
            <person name="Lorenzen M."/>
            <person name="Tomoyasu Y."/>
            <person name="Miller S.C."/>
            <person name="Grossmann D."/>
            <person name="Bucher G."/>
        </authorList>
    </citation>
    <scope>NUCLEOTIDE SEQUENCE [LARGE SCALE GENOMIC DNA]</scope>
    <source>
        <strain evidence="10 11">Georgia GA2</strain>
    </source>
</reference>
<proteinExistence type="inferred from homology"/>
<gene>
    <name evidence="10" type="primary">AUGUSTUS-3.0.2_04435</name>
    <name evidence="10" type="ORF">TcasGA2_TC004435</name>
</gene>
<feature type="chain" id="PRO_5003089167" evidence="9">
    <location>
        <begin position="20"/>
        <end position="397"/>
    </location>
</feature>
<dbReference type="OMA" id="SPECKQW"/>
<evidence type="ECO:0000256" key="7">
    <source>
        <dbReference type="ARBA" id="ARBA00023242"/>
    </source>
</evidence>
<feature type="transmembrane region" description="Helical" evidence="8">
    <location>
        <begin position="159"/>
        <end position="181"/>
    </location>
</feature>
<evidence type="ECO:0000256" key="9">
    <source>
        <dbReference type="SAM" id="SignalP"/>
    </source>
</evidence>
<feature type="transmembrane region" description="Helical" evidence="8">
    <location>
        <begin position="190"/>
        <end position="210"/>
    </location>
</feature>
<dbReference type="PANTHER" id="PTHR13598">
    <property type="entry name" value="AT07567P-RELATED"/>
    <property type="match status" value="1"/>
</dbReference>
<feature type="signal peptide" evidence="9">
    <location>
        <begin position="1"/>
        <end position="19"/>
    </location>
</feature>
<protein>
    <submittedName>
        <fullName evidence="10">Transmembrane protein 194A-like Protein</fullName>
    </submittedName>
</protein>
<evidence type="ECO:0000256" key="3">
    <source>
        <dbReference type="ARBA" id="ARBA00022692"/>
    </source>
</evidence>
<keyword evidence="5 8" id="KW-1133">Transmembrane helix</keyword>
<evidence type="ECO:0000256" key="6">
    <source>
        <dbReference type="ARBA" id="ARBA00023136"/>
    </source>
</evidence>
<evidence type="ECO:0000313" key="11">
    <source>
        <dbReference type="Proteomes" id="UP000007266"/>
    </source>
</evidence>
<evidence type="ECO:0000256" key="4">
    <source>
        <dbReference type="ARBA" id="ARBA00022729"/>
    </source>
</evidence>
<evidence type="ECO:0000256" key="1">
    <source>
        <dbReference type="ARBA" id="ARBA00004575"/>
    </source>
</evidence>
<dbReference type="GO" id="GO:0005635">
    <property type="term" value="C:nuclear envelope"/>
    <property type="evidence" value="ECO:0000318"/>
    <property type="project" value="GO_Central"/>
</dbReference>
<keyword evidence="4 9" id="KW-0732">Signal</keyword>
<dbReference type="STRING" id="7070.D6WCX2"/>
<keyword evidence="6 8" id="KW-0472">Membrane</keyword>
<dbReference type="PhylomeDB" id="D6WCX2"/>
<keyword evidence="7" id="KW-0539">Nucleus</keyword>
<evidence type="ECO:0000313" key="10">
    <source>
        <dbReference type="EMBL" id="EEZ98828.1"/>
    </source>
</evidence>
<evidence type="ECO:0000256" key="2">
    <source>
        <dbReference type="ARBA" id="ARBA00005748"/>
    </source>
</evidence>
<dbReference type="Proteomes" id="UP000007266">
    <property type="component" value="Linkage group 2"/>
</dbReference>
<feature type="transmembrane region" description="Helical" evidence="8">
    <location>
        <begin position="222"/>
        <end position="241"/>
    </location>
</feature>
<reference evidence="10 11" key="2">
    <citation type="journal article" date="2010" name="Nucleic Acids Res.">
        <title>BeetleBase in 2010: revisions to provide comprehensive genomic information for Tribolium castaneum.</title>
        <authorList>
            <person name="Kim H.S."/>
            <person name="Murphy T."/>
            <person name="Xia J."/>
            <person name="Caragea D."/>
            <person name="Park Y."/>
            <person name="Beeman R.W."/>
            <person name="Lorenzen M.D."/>
            <person name="Butcher S."/>
            <person name="Manak J.R."/>
            <person name="Brown S.J."/>
        </authorList>
    </citation>
    <scope>GENOME REANNOTATION</scope>
    <source>
        <strain evidence="10 11">Georgia GA2</strain>
    </source>
</reference>